<keyword evidence="5 9" id="KW-0520">NAD</keyword>
<evidence type="ECO:0000259" key="12">
    <source>
        <dbReference type="Pfam" id="PF02852"/>
    </source>
</evidence>
<gene>
    <name evidence="14" type="ORF">FM125_06900</name>
</gene>
<feature type="binding site" evidence="9">
    <location>
        <position position="302"/>
    </location>
    <ligand>
        <name>NAD(+)</name>
        <dbReference type="ChEBI" id="CHEBI:57540"/>
    </ligand>
</feature>
<evidence type="ECO:0000256" key="4">
    <source>
        <dbReference type="ARBA" id="ARBA00023002"/>
    </source>
</evidence>
<keyword evidence="3 9" id="KW-0274">FAD</keyword>
<dbReference type="PIRSF" id="PIRSF000350">
    <property type="entry name" value="Mercury_reductase_MerA"/>
    <property type="match status" value="1"/>
</dbReference>
<reference evidence="14 15" key="1">
    <citation type="submission" date="2017-02" db="EMBL/GenBank/DDBJ databases">
        <authorList>
            <person name="Peterson S.W."/>
        </authorList>
    </citation>
    <scope>NUCLEOTIDE SEQUENCE [LARGE SCALE GENOMIC DNA]</scope>
    <source>
        <strain evidence="14 15">2B3F</strain>
    </source>
</reference>
<accession>A0A1R4J736</accession>
<feature type="domain" description="FAD/NAD(P)-binding" evidence="13">
    <location>
        <begin position="19"/>
        <end position="363"/>
    </location>
</feature>
<keyword evidence="6" id="KW-1015">Disulfide bond</keyword>
<dbReference type="InterPro" id="IPR004099">
    <property type="entry name" value="Pyr_nucl-diS_OxRdtase_dimer"/>
</dbReference>
<feature type="disulfide bond" description="Redox-active" evidence="10">
    <location>
        <begin position="54"/>
        <end position="59"/>
    </location>
</feature>
<dbReference type="SUPFAM" id="SSF51905">
    <property type="entry name" value="FAD/NAD(P)-binding domain"/>
    <property type="match status" value="1"/>
</dbReference>
<evidence type="ECO:0000256" key="7">
    <source>
        <dbReference type="ARBA" id="ARBA00023284"/>
    </source>
</evidence>
<dbReference type="SUPFAM" id="SSF55424">
    <property type="entry name" value="FAD/NAD-linked reductases, dimerisation (C-terminal) domain"/>
    <property type="match status" value="1"/>
</dbReference>
<dbReference type="PRINTS" id="PR00411">
    <property type="entry name" value="PNDRDTASEI"/>
</dbReference>
<proteinExistence type="inferred from homology"/>
<dbReference type="PRINTS" id="PR00368">
    <property type="entry name" value="FADPNR"/>
</dbReference>
<sequence length="507" mass="54203">MSTSTSTFDHPGTAAAEHFDLIIIGSGSGNFLISEAWEGRRVAVVDGGTFGGTCLNVGCIPTKMYAYPASLGGSEQEAARVNVDLRREGVDFPALRDRIFGRIDAISDSGLRYRRDELDYTTVVEERVRFTGPKQLTTDSGRVLTADQIVVAAGSRPSLPDIPGVDLPAVHTSDTVMRLPELPRRVVVVGGGFIAVEFAAVFDGLGSEVVEVIRGERLLTSHDDSVSARFTEIASRTWDVRTGWEPRKIVPGHDDGPVTVRFARSWRGAAQEGTAAGTGEQAAGTAEAFLELEADVVLMATGRTPNVDTLDVAAAGLDVTHRGVLAVDAYQRLLCGGEPVEGMWGLGDVANSWQLKHVANHEARVVAHNLVHPEDLRENRLAPVPSAVFSRPQVASAGLTEQQAVDQIGAENVTVKEQEFGDVAYGWAMNDAVGLCKLVADRRTGRLLGAHLVGHEAANLLQPLVQAMSFGLDAHTMARGQYWIHPALSEVVENALLGLDVPDSGLL</sequence>
<keyword evidence="9" id="KW-0547">Nucleotide-binding</keyword>
<dbReference type="InterPro" id="IPR012999">
    <property type="entry name" value="Pyr_OxRdtase_I_AS"/>
</dbReference>
<dbReference type="GO" id="GO:0050660">
    <property type="term" value="F:flavin adenine dinucleotide binding"/>
    <property type="evidence" value="ECO:0007669"/>
    <property type="project" value="TreeGrafter"/>
</dbReference>
<dbReference type="GO" id="GO:0004148">
    <property type="term" value="F:dihydrolipoyl dehydrogenase (NADH) activity"/>
    <property type="evidence" value="ECO:0007669"/>
    <property type="project" value="TreeGrafter"/>
</dbReference>
<evidence type="ECO:0000256" key="1">
    <source>
        <dbReference type="ARBA" id="ARBA00007532"/>
    </source>
</evidence>
<evidence type="ECO:0000256" key="5">
    <source>
        <dbReference type="ARBA" id="ARBA00023027"/>
    </source>
</evidence>
<dbReference type="InterPro" id="IPR036188">
    <property type="entry name" value="FAD/NAD-bd_sf"/>
</dbReference>
<name>A0A1R4J736_9MICC</name>
<evidence type="ECO:0000256" key="11">
    <source>
        <dbReference type="RuleBase" id="RU003691"/>
    </source>
</evidence>
<evidence type="ECO:0000256" key="3">
    <source>
        <dbReference type="ARBA" id="ARBA00022827"/>
    </source>
</evidence>
<evidence type="ECO:0000256" key="2">
    <source>
        <dbReference type="ARBA" id="ARBA00022630"/>
    </source>
</evidence>
<keyword evidence="2 11" id="KW-0285">Flavoprotein</keyword>
<evidence type="ECO:0000256" key="10">
    <source>
        <dbReference type="PIRSR" id="PIRSR000350-4"/>
    </source>
</evidence>
<feature type="binding site" evidence="9">
    <location>
        <begin position="190"/>
        <end position="197"/>
    </location>
    <ligand>
        <name>NAD(+)</name>
        <dbReference type="ChEBI" id="CHEBI:57540"/>
    </ligand>
</feature>
<feature type="binding site" evidence="9">
    <location>
        <position position="63"/>
    </location>
    <ligand>
        <name>FAD</name>
        <dbReference type="ChEBI" id="CHEBI:57692"/>
    </ligand>
</feature>
<evidence type="ECO:0000259" key="13">
    <source>
        <dbReference type="Pfam" id="PF07992"/>
    </source>
</evidence>
<evidence type="ECO:0000256" key="8">
    <source>
        <dbReference type="PIRSR" id="PIRSR000350-2"/>
    </source>
</evidence>
<dbReference type="GO" id="GO:0006103">
    <property type="term" value="P:2-oxoglutarate metabolic process"/>
    <property type="evidence" value="ECO:0007669"/>
    <property type="project" value="TreeGrafter"/>
</dbReference>
<dbReference type="PROSITE" id="PS00076">
    <property type="entry name" value="PYRIDINE_REDOX_1"/>
    <property type="match status" value="1"/>
</dbReference>
<dbReference type="PANTHER" id="PTHR22912">
    <property type="entry name" value="DISULFIDE OXIDOREDUCTASE"/>
    <property type="match status" value="1"/>
</dbReference>
<dbReference type="PANTHER" id="PTHR22912:SF217">
    <property type="entry name" value="DIHYDROLIPOYL DEHYDROGENASE"/>
    <property type="match status" value="1"/>
</dbReference>
<dbReference type="InterPro" id="IPR016156">
    <property type="entry name" value="FAD/NAD-linked_Rdtase_dimer_sf"/>
</dbReference>
<comment type="similarity">
    <text evidence="1 11">Belongs to the class-I pyridine nucleotide-disulfide oxidoreductase family.</text>
</comment>
<feature type="binding site" evidence="9">
    <location>
        <position position="348"/>
    </location>
    <ligand>
        <name>FAD</name>
        <dbReference type="ChEBI" id="CHEBI:57692"/>
    </ligand>
</feature>
<protein>
    <submittedName>
        <fullName evidence="14">NADPH-dependent mycothiol reductase Mtr</fullName>
    </submittedName>
</protein>
<dbReference type="Pfam" id="PF02852">
    <property type="entry name" value="Pyr_redox_dim"/>
    <property type="match status" value="1"/>
</dbReference>
<evidence type="ECO:0000256" key="9">
    <source>
        <dbReference type="PIRSR" id="PIRSR000350-3"/>
    </source>
</evidence>
<dbReference type="InterPro" id="IPR050151">
    <property type="entry name" value="Class-I_Pyr_Nuc-Dis_Oxidored"/>
</dbReference>
<dbReference type="InterPro" id="IPR023753">
    <property type="entry name" value="FAD/NAD-binding_dom"/>
</dbReference>
<evidence type="ECO:0000313" key="15">
    <source>
        <dbReference type="Proteomes" id="UP000196230"/>
    </source>
</evidence>
<evidence type="ECO:0000313" key="14">
    <source>
        <dbReference type="EMBL" id="SJN27921.1"/>
    </source>
</evidence>
<dbReference type="AlphaFoldDB" id="A0A1R4J736"/>
<keyword evidence="4 11" id="KW-0560">Oxidoreductase</keyword>
<dbReference type="Gene3D" id="3.30.390.30">
    <property type="match status" value="1"/>
</dbReference>
<dbReference type="Pfam" id="PF07992">
    <property type="entry name" value="Pyr_redox_2"/>
    <property type="match status" value="1"/>
</dbReference>
<keyword evidence="7 11" id="KW-0676">Redox-active center</keyword>
<feature type="active site" description="Proton acceptor" evidence="8">
    <location>
        <position position="485"/>
    </location>
</feature>
<organism evidence="14 15">
    <name type="scientific">Micrococcus lylae</name>
    <dbReference type="NCBI Taxonomy" id="1273"/>
    <lineage>
        <taxon>Bacteria</taxon>
        <taxon>Bacillati</taxon>
        <taxon>Actinomycetota</taxon>
        <taxon>Actinomycetes</taxon>
        <taxon>Micrococcales</taxon>
        <taxon>Micrococcaceae</taxon>
        <taxon>Micrococcus</taxon>
    </lineage>
</organism>
<dbReference type="NCBIfam" id="NF005884">
    <property type="entry name" value="PRK07846.1"/>
    <property type="match status" value="1"/>
</dbReference>
<evidence type="ECO:0000256" key="6">
    <source>
        <dbReference type="ARBA" id="ARBA00023157"/>
    </source>
</evidence>
<dbReference type="RefSeq" id="WP_087134096.1">
    <property type="nucleotide sequence ID" value="NZ_FUKP01000045.1"/>
</dbReference>
<dbReference type="Proteomes" id="UP000196230">
    <property type="component" value="Unassembled WGS sequence"/>
</dbReference>
<feature type="domain" description="Pyridine nucleotide-disulphide oxidoreductase dimerisation" evidence="12">
    <location>
        <begin position="384"/>
        <end position="495"/>
    </location>
</feature>
<dbReference type="EMBL" id="FUKP01000045">
    <property type="protein sequence ID" value="SJN27921.1"/>
    <property type="molecule type" value="Genomic_DNA"/>
</dbReference>
<dbReference type="InterPro" id="IPR001100">
    <property type="entry name" value="Pyr_nuc-diS_OxRdtase"/>
</dbReference>
<comment type="cofactor">
    <cofactor evidence="9">
        <name>FAD</name>
        <dbReference type="ChEBI" id="CHEBI:57692"/>
    </cofactor>
    <text evidence="9">Binds 1 FAD per subunit.</text>
</comment>
<dbReference type="Gene3D" id="3.50.50.60">
    <property type="entry name" value="FAD/NAD(P)-binding domain"/>
    <property type="match status" value="2"/>
</dbReference>